<dbReference type="AlphaFoldDB" id="A0A8J8MA19"/>
<dbReference type="SMART" id="SM00257">
    <property type="entry name" value="LysM"/>
    <property type="match status" value="1"/>
</dbReference>
<protein>
    <submittedName>
        <fullName evidence="5">M23 family metallopeptidase</fullName>
    </submittedName>
</protein>
<dbReference type="InterPro" id="IPR036779">
    <property type="entry name" value="LysM_dom_sf"/>
</dbReference>
<sequence>MNGASKYKENILFKYKKEIILIFCSLFIFFTIGNVFISSKIETKATATANSYNVVYDGNSMGIVYDKSVADRVYSIAKAEMKDANGEHMKVNKELKYYLEYADDKQITDEDTLLNNLRTALANDKESFQIKGYILKIGDDFQVALKDEDDVKEVLKRAQSMYINEADNYDIDLVRVPYTTSVRMPVITKNNNYNEIGTAERIFKTTTNISEENESDKKDAEIPIETVGVSFAEEVQIVKGFVDRADIANVADATELITKENEEEKVYAVAKGDTLSEIAQKNDMKLSELMKLNPGLEKQKYINIGQEITVTVPEPELSVACDEKIIYTKPIQYTVEKVENKNKYNGTTTVLEYGVEGEMQVTAVVTKVNGYEQSRTVIDEKVIKEPKAKVIEVGIKPFPSKGSTGNFIYPVVGSIITSPFGYRRGGFHHGLDLGGLPVGTSIRASDGGTVTFAGWKSSTYGYTVDIDHGNGVMTRYAHCSKVVVKKGQKVSQYQEIAKLGSTGNSTGPHVHFEIRFNNVAANPKKYLD</sequence>
<dbReference type="GO" id="GO:0004222">
    <property type="term" value="F:metalloendopeptidase activity"/>
    <property type="evidence" value="ECO:0007669"/>
    <property type="project" value="TreeGrafter"/>
</dbReference>
<dbReference type="PROSITE" id="PS51782">
    <property type="entry name" value="LYSM"/>
    <property type="match status" value="1"/>
</dbReference>
<feature type="domain" description="G5" evidence="3">
    <location>
        <begin position="317"/>
        <end position="397"/>
    </location>
</feature>
<dbReference type="InterPro" id="IPR011098">
    <property type="entry name" value="G5_dom"/>
</dbReference>
<dbReference type="RefSeq" id="WP_212693274.1">
    <property type="nucleotide sequence ID" value="NZ_CP058561.1"/>
</dbReference>
<evidence type="ECO:0000259" key="4">
    <source>
        <dbReference type="PROSITE" id="PS51782"/>
    </source>
</evidence>
<evidence type="ECO:0000256" key="1">
    <source>
        <dbReference type="ARBA" id="ARBA00022729"/>
    </source>
</evidence>
<dbReference type="InterPro" id="IPR050570">
    <property type="entry name" value="Cell_wall_metabolism_enzyme"/>
</dbReference>
<dbReference type="InterPro" id="IPR011055">
    <property type="entry name" value="Dup_hybrid_motif"/>
</dbReference>
<dbReference type="PROSITE" id="PS51109">
    <property type="entry name" value="G5"/>
    <property type="match status" value="1"/>
</dbReference>
<dbReference type="CDD" id="cd00118">
    <property type="entry name" value="LysM"/>
    <property type="match status" value="1"/>
</dbReference>
<dbReference type="Gene3D" id="2.20.230.10">
    <property type="entry name" value="Resuscitation-promoting factor rpfb"/>
    <property type="match status" value="1"/>
</dbReference>
<keyword evidence="6" id="KW-1185">Reference proteome</keyword>
<dbReference type="Proteomes" id="UP000677305">
    <property type="component" value="Chromosome"/>
</dbReference>
<organism evidence="5 6">
    <name type="scientific">Vallitalea guaymasensis</name>
    <dbReference type="NCBI Taxonomy" id="1185412"/>
    <lineage>
        <taxon>Bacteria</taxon>
        <taxon>Bacillati</taxon>
        <taxon>Bacillota</taxon>
        <taxon>Clostridia</taxon>
        <taxon>Lachnospirales</taxon>
        <taxon>Vallitaleaceae</taxon>
        <taxon>Vallitalea</taxon>
    </lineage>
</organism>
<feature type="domain" description="LysM" evidence="4">
    <location>
        <begin position="265"/>
        <end position="310"/>
    </location>
</feature>
<dbReference type="Gene3D" id="2.70.70.10">
    <property type="entry name" value="Glucose Permease (Domain IIA)"/>
    <property type="match status" value="1"/>
</dbReference>
<dbReference type="Pfam" id="PF01551">
    <property type="entry name" value="Peptidase_M23"/>
    <property type="match status" value="1"/>
</dbReference>
<accession>A0A8J8MA19</accession>
<keyword evidence="2" id="KW-0812">Transmembrane</keyword>
<dbReference type="PANTHER" id="PTHR21666">
    <property type="entry name" value="PEPTIDASE-RELATED"/>
    <property type="match status" value="1"/>
</dbReference>
<feature type="transmembrane region" description="Helical" evidence="2">
    <location>
        <begin position="20"/>
        <end position="37"/>
    </location>
</feature>
<dbReference type="Pfam" id="PF07501">
    <property type="entry name" value="G5"/>
    <property type="match status" value="1"/>
</dbReference>
<dbReference type="InterPro" id="IPR016047">
    <property type="entry name" value="M23ase_b-sheet_dom"/>
</dbReference>
<dbReference type="PANTHER" id="PTHR21666:SF270">
    <property type="entry name" value="MUREIN HYDROLASE ACTIVATOR ENVC"/>
    <property type="match status" value="1"/>
</dbReference>
<evidence type="ECO:0000256" key="2">
    <source>
        <dbReference type="SAM" id="Phobius"/>
    </source>
</evidence>
<gene>
    <name evidence="5" type="ORF">HYG85_09510</name>
</gene>
<dbReference type="SUPFAM" id="SSF51261">
    <property type="entry name" value="Duplicated hybrid motif"/>
    <property type="match status" value="1"/>
</dbReference>
<keyword evidence="2" id="KW-0472">Membrane</keyword>
<proteinExistence type="predicted"/>
<name>A0A8J8MA19_9FIRM</name>
<evidence type="ECO:0000259" key="3">
    <source>
        <dbReference type="PROSITE" id="PS51109"/>
    </source>
</evidence>
<evidence type="ECO:0000313" key="5">
    <source>
        <dbReference type="EMBL" id="QUH29147.1"/>
    </source>
</evidence>
<keyword evidence="2" id="KW-1133">Transmembrane helix</keyword>
<dbReference type="CDD" id="cd12797">
    <property type="entry name" value="M23_peptidase"/>
    <property type="match status" value="1"/>
</dbReference>
<dbReference type="InterPro" id="IPR018392">
    <property type="entry name" value="LysM"/>
</dbReference>
<dbReference type="SMART" id="SM01208">
    <property type="entry name" value="G5"/>
    <property type="match status" value="1"/>
</dbReference>
<dbReference type="KEGG" id="vgu:HYG85_09510"/>
<dbReference type="Pfam" id="PF01476">
    <property type="entry name" value="LysM"/>
    <property type="match status" value="1"/>
</dbReference>
<evidence type="ECO:0000313" key="6">
    <source>
        <dbReference type="Proteomes" id="UP000677305"/>
    </source>
</evidence>
<dbReference type="EMBL" id="CP058561">
    <property type="protein sequence ID" value="QUH29147.1"/>
    <property type="molecule type" value="Genomic_DNA"/>
</dbReference>
<dbReference type="SUPFAM" id="SSF54106">
    <property type="entry name" value="LysM domain"/>
    <property type="match status" value="1"/>
</dbReference>
<dbReference type="Gene3D" id="3.10.350.10">
    <property type="entry name" value="LysM domain"/>
    <property type="match status" value="1"/>
</dbReference>
<keyword evidence="1" id="KW-0732">Signal</keyword>
<reference evidence="5 6" key="1">
    <citation type="submission" date="2020-07" db="EMBL/GenBank/DDBJ databases">
        <title>Vallitalea guaymasensis genome.</title>
        <authorList>
            <person name="Postec A."/>
        </authorList>
    </citation>
    <scope>NUCLEOTIDE SEQUENCE [LARGE SCALE GENOMIC DNA]</scope>
    <source>
        <strain evidence="5 6">Ra1766G1</strain>
    </source>
</reference>